<dbReference type="Pfam" id="PF00534">
    <property type="entry name" value="Glycos_transf_1"/>
    <property type="match status" value="1"/>
</dbReference>
<dbReference type="RefSeq" id="WP_126384048.1">
    <property type="nucleotide sequence ID" value="NZ_RXYK01000005.1"/>
</dbReference>
<feature type="domain" description="Glycosyltransferase subfamily 4-like N-terminal" evidence="2">
    <location>
        <begin position="18"/>
        <end position="166"/>
    </location>
</feature>
<dbReference type="AlphaFoldDB" id="A0A432AVW4"/>
<sequence length="357" mass="39267">MRILFLTYSGRPDNGYDVVGANVARGLVKDGGMEVDTYALAVNNPSITDRNCLGSISVLRFGWVATLHDVLLLLFKCRGREYDLIHCNVEHFAPVAMLLSTRWRVPYTVTVHGTYGVVLPRRKRMFKTSFERAAALICVSDYTAQRVQNEGINAHYKVIHNGVDTTVFSPGNPAKKENPITFIGNLKRRKGFPFLLEALLKARQDGAAFRLAVVGRIGNDEEGLINKGLKAGLDIELTGPVSTEELVGYYRRAKLNILPSFSEPEYFEGFGLVHLEANACGTLTVGTRDSGNAEAILSGNGYLVDYGDVETLAGIVTATMQEDSPERLMPAHSGLRDWKVDAGEYASMFRTLLISQA</sequence>
<dbReference type="EMBL" id="RXYK01000005">
    <property type="protein sequence ID" value="RTY38376.1"/>
    <property type="molecule type" value="Genomic_DNA"/>
</dbReference>
<evidence type="ECO:0000313" key="3">
    <source>
        <dbReference type="EMBL" id="RTY38376.1"/>
    </source>
</evidence>
<dbReference type="SUPFAM" id="SSF53756">
    <property type="entry name" value="UDP-Glycosyltransferase/glycogen phosphorylase"/>
    <property type="match status" value="1"/>
</dbReference>
<evidence type="ECO:0000313" key="4">
    <source>
        <dbReference type="Proteomes" id="UP000279908"/>
    </source>
</evidence>
<organism evidence="3 4">
    <name type="scientific">Chlorobium phaeovibrioides</name>
    <dbReference type="NCBI Taxonomy" id="1094"/>
    <lineage>
        <taxon>Bacteria</taxon>
        <taxon>Pseudomonadati</taxon>
        <taxon>Chlorobiota</taxon>
        <taxon>Chlorobiia</taxon>
        <taxon>Chlorobiales</taxon>
        <taxon>Chlorobiaceae</taxon>
        <taxon>Chlorobium/Pelodictyon group</taxon>
        <taxon>Chlorobium</taxon>
    </lineage>
</organism>
<gene>
    <name evidence="3" type="ORF">EKD02_04625</name>
</gene>
<protein>
    <submittedName>
        <fullName evidence="3">Glycosyltransferase family 4 protein</fullName>
    </submittedName>
</protein>
<keyword evidence="3" id="KW-0808">Transferase</keyword>
<evidence type="ECO:0000259" key="1">
    <source>
        <dbReference type="Pfam" id="PF00534"/>
    </source>
</evidence>
<reference evidence="3 4" key="1">
    <citation type="submission" date="2018-12" db="EMBL/GenBank/DDBJ databases">
        <authorList>
            <person name="Lunina O.N."/>
            <person name="Grouzdev D.S."/>
            <person name="Gorlenko V.M."/>
            <person name="Savvichev A.S."/>
        </authorList>
    </citation>
    <scope>NUCLEOTIDE SEQUENCE [LARGE SCALE GENOMIC DNA]</scope>
    <source>
        <strain evidence="3 4">BrKhr-17</strain>
    </source>
</reference>
<dbReference type="GO" id="GO:0016757">
    <property type="term" value="F:glycosyltransferase activity"/>
    <property type="evidence" value="ECO:0007669"/>
    <property type="project" value="InterPro"/>
</dbReference>
<dbReference type="CDD" id="cd03801">
    <property type="entry name" value="GT4_PimA-like"/>
    <property type="match status" value="1"/>
</dbReference>
<dbReference type="InterPro" id="IPR001296">
    <property type="entry name" value="Glyco_trans_1"/>
</dbReference>
<comment type="caution">
    <text evidence="3">The sequence shown here is derived from an EMBL/GenBank/DDBJ whole genome shotgun (WGS) entry which is preliminary data.</text>
</comment>
<evidence type="ECO:0000259" key="2">
    <source>
        <dbReference type="Pfam" id="PF13439"/>
    </source>
</evidence>
<dbReference type="PANTHER" id="PTHR45947:SF14">
    <property type="entry name" value="SLL1723 PROTEIN"/>
    <property type="match status" value="1"/>
</dbReference>
<proteinExistence type="predicted"/>
<accession>A0A432AVW4</accession>
<dbReference type="Pfam" id="PF13439">
    <property type="entry name" value="Glyco_transf_4"/>
    <property type="match status" value="1"/>
</dbReference>
<name>A0A432AVW4_CHLPH</name>
<dbReference type="PANTHER" id="PTHR45947">
    <property type="entry name" value="SULFOQUINOVOSYL TRANSFERASE SQD2"/>
    <property type="match status" value="1"/>
</dbReference>
<dbReference type="Gene3D" id="3.40.50.2000">
    <property type="entry name" value="Glycogen Phosphorylase B"/>
    <property type="match status" value="2"/>
</dbReference>
<dbReference type="Proteomes" id="UP000279908">
    <property type="component" value="Unassembled WGS sequence"/>
</dbReference>
<dbReference type="InterPro" id="IPR028098">
    <property type="entry name" value="Glyco_trans_4-like_N"/>
</dbReference>
<dbReference type="InterPro" id="IPR050194">
    <property type="entry name" value="Glycosyltransferase_grp1"/>
</dbReference>
<feature type="domain" description="Glycosyl transferase family 1" evidence="1">
    <location>
        <begin position="172"/>
        <end position="323"/>
    </location>
</feature>